<comment type="caution">
    <text evidence="10">The sequence shown here is derived from an EMBL/GenBank/DDBJ whole genome shotgun (WGS) entry which is preliminary data.</text>
</comment>
<dbReference type="EMBL" id="CM035418">
    <property type="protein sequence ID" value="KAH7421078.1"/>
    <property type="molecule type" value="Genomic_DNA"/>
</dbReference>
<reference evidence="10" key="1">
    <citation type="submission" date="2021-08" db="EMBL/GenBank/DDBJ databases">
        <title>WGS assembly of Ceratopteris richardii.</title>
        <authorList>
            <person name="Marchant D.B."/>
            <person name="Chen G."/>
            <person name="Jenkins J."/>
            <person name="Shu S."/>
            <person name="Leebens-Mack J."/>
            <person name="Grimwood J."/>
            <person name="Schmutz J."/>
            <person name="Soltis P."/>
            <person name="Soltis D."/>
            <person name="Chen Z.-H."/>
        </authorList>
    </citation>
    <scope>NUCLEOTIDE SEQUENCE</scope>
    <source>
        <strain evidence="10">Whitten #5841</strain>
        <tissue evidence="10">Leaf</tissue>
    </source>
</reference>
<comment type="subcellular location">
    <subcellularLocation>
        <location evidence="1">Plastid</location>
        <location evidence="1">Chloroplast membrane</location>
        <topology evidence="1">Multi-pass membrane protein</topology>
    </subcellularLocation>
</comment>
<evidence type="ECO:0000256" key="7">
    <source>
        <dbReference type="ARBA" id="ARBA00022989"/>
    </source>
</evidence>
<proteinExistence type="inferred from homology"/>
<keyword evidence="11" id="KW-1185">Reference proteome</keyword>
<dbReference type="PANTHER" id="PTHR31620:SF8">
    <property type="entry name" value="PROTEIN RETICULATA-RELATED 4, CHLOROPLASTIC-LIKE"/>
    <property type="match status" value="1"/>
</dbReference>
<evidence type="ECO:0000256" key="1">
    <source>
        <dbReference type="ARBA" id="ARBA00004508"/>
    </source>
</evidence>
<feature type="compositionally biased region" description="Basic and acidic residues" evidence="9">
    <location>
        <begin position="91"/>
        <end position="108"/>
    </location>
</feature>
<keyword evidence="8" id="KW-0472">Membrane</keyword>
<evidence type="ECO:0000256" key="5">
    <source>
        <dbReference type="ARBA" id="ARBA00022692"/>
    </source>
</evidence>
<keyword evidence="5" id="KW-0812">Transmembrane</keyword>
<gene>
    <name evidence="10" type="ORF">KP509_13G039500</name>
</gene>
<evidence type="ECO:0008006" key="12">
    <source>
        <dbReference type="Google" id="ProtNLM"/>
    </source>
</evidence>
<keyword evidence="4" id="KW-0934">Plastid</keyword>
<evidence type="ECO:0000313" key="11">
    <source>
        <dbReference type="Proteomes" id="UP000825935"/>
    </source>
</evidence>
<evidence type="ECO:0000256" key="4">
    <source>
        <dbReference type="ARBA" id="ARBA00022640"/>
    </source>
</evidence>
<evidence type="ECO:0000256" key="2">
    <source>
        <dbReference type="ARBA" id="ARBA00010793"/>
    </source>
</evidence>
<keyword evidence="7" id="KW-1133">Transmembrane helix</keyword>
<evidence type="ECO:0000256" key="9">
    <source>
        <dbReference type="SAM" id="MobiDB-lite"/>
    </source>
</evidence>
<organism evidence="10 11">
    <name type="scientific">Ceratopteris richardii</name>
    <name type="common">Triangle waterfern</name>
    <dbReference type="NCBI Taxonomy" id="49495"/>
    <lineage>
        <taxon>Eukaryota</taxon>
        <taxon>Viridiplantae</taxon>
        <taxon>Streptophyta</taxon>
        <taxon>Embryophyta</taxon>
        <taxon>Tracheophyta</taxon>
        <taxon>Polypodiopsida</taxon>
        <taxon>Polypodiidae</taxon>
        <taxon>Polypodiales</taxon>
        <taxon>Pteridineae</taxon>
        <taxon>Pteridaceae</taxon>
        <taxon>Parkerioideae</taxon>
        <taxon>Ceratopteris</taxon>
    </lineage>
</organism>
<evidence type="ECO:0000256" key="3">
    <source>
        <dbReference type="ARBA" id="ARBA00022528"/>
    </source>
</evidence>
<dbReference type="GO" id="GO:0031969">
    <property type="term" value="C:chloroplast membrane"/>
    <property type="evidence" value="ECO:0007669"/>
    <property type="project" value="UniProtKB-SubCell"/>
</dbReference>
<keyword evidence="6" id="KW-0809">Transit peptide</keyword>
<dbReference type="OMA" id="MMAIIAD"/>
<name>A0A8T2TF43_CERRI</name>
<evidence type="ECO:0000313" key="10">
    <source>
        <dbReference type="EMBL" id="KAH7421078.1"/>
    </source>
</evidence>
<dbReference type="Pfam" id="PF11891">
    <property type="entry name" value="RETICULATA-like"/>
    <property type="match status" value="1"/>
</dbReference>
<keyword evidence="3" id="KW-0150">Chloroplast</keyword>
<comment type="similarity">
    <text evidence="2">Belongs to the RETICULATA family.</text>
</comment>
<accession>A0A8T2TF43</accession>
<evidence type="ECO:0000256" key="8">
    <source>
        <dbReference type="ARBA" id="ARBA00023136"/>
    </source>
</evidence>
<dbReference type="Proteomes" id="UP000825935">
    <property type="component" value="Chromosome 13"/>
</dbReference>
<dbReference type="OrthoDB" id="205639at2759"/>
<dbReference type="InterPro" id="IPR021825">
    <property type="entry name" value="RETICULATA-related"/>
</dbReference>
<dbReference type="AlphaFoldDB" id="A0A8T2TF43"/>
<protein>
    <recommendedName>
        <fullName evidence="12">Protein RETICULATA-RELATED 4, chloroplastic-like</fullName>
    </recommendedName>
</protein>
<sequence>MAFSAQMHLHSYGSLALRKNVTYSPARNLQGGSFNSPIVSFSKKHPVIGSRFFESFFPVGSFNREPAPKVSVRSFPEAISAESGGSGDEGTGGRDGGDGDDSGDHFPEGGDANNRTEAMIVLATLSKTLSDLPPDLAKAVQQGRIPGSIIRRFFELEKVPFFRWLLQFGGMKERLLADDLFMTKVAIECGVGTITKTAAELERRRENFSKELDFVIADVMMAIIADFMLVFLPAPTVPLGSLVSKQPGIFANIFRGCPDNAFQVALAGTSYSVAQRFGAIVRNGGKLFCVATSASIIGTSATNLLIYLRKVFNKNYAGSSEDVPILSMSVAYGAYAAVSSNLRYQFLAGVVEQRILQPMLENQKLALSAICFVVRTGNTFLGSLMWVDYARWIGVQKIKDSEATE</sequence>
<evidence type="ECO:0000256" key="6">
    <source>
        <dbReference type="ARBA" id="ARBA00022946"/>
    </source>
</evidence>
<feature type="region of interest" description="Disordered" evidence="9">
    <location>
        <begin position="78"/>
        <end position="112"/>
    </location>
</feature>
<dbReference type="PANTHER" id="PTHR31620">
    <property type="entry name" value="PROTEIN RETICULATA-RELATED 2, CHLOROPLASTIC-RELATED"/>
    <property type="match status" value="1"/>
</dbReference>